<evidence type="ECO:0000313" key="2">
    <source>
        <dbReference type="Proteomes" id="UP000612362"/>
    </source>
</evidence>
<organism evidence="1 2">
    <name type="scientific">Ktedonospora formicarum</name>
    <dbReference type="NCBI Taxonomy" id="2778364"/>
    <lineage>
        <taxon>Bacteria</taxon>
        <taxon>Bacillati</taxon>
        <taxon>Chloroflexota</taxon>
        <taxon>Ktedonobacteria</taxon>
        <taxon>Ktedonobacterales</taxon>
        <taxon>Ktedonobacteraceae</taxon>
        <taxon>Ktedonospora</taxon>
    </lineage>
</organism>
<dbReference type="Proteomes" id="UP000612362">
    <property type="component" value="Unassembled WGS sequence"/>
</dbReference>
<name>A0A8J3HZE0_9CHLR</name>
<accession>A0A8J3HZE0</accession>
<keyword evidence="2" id="KW-1185">Reference proteome</keyword>
<evidence type="ECO:0000313" key="1">
    <source>
        <dbReference type="EMBL" id="GHO42724.1"/>
    </source>
</evidence>
<gene>
    <name evidence="1" type="ORF">KSX_08870</name>
</gene>
<protein>
    <submittedName>
        <fullName evidence="1">Uncharacterized protein</fullName>
    </submittedName>
</protein>
<dbReference type="EMBL" id="BNJF01000001">
    <property type="protein sequence ID" value="GHO42724.1"/>
    <property type="molecule type" value="Genomic_DNA"/>
</dbReference>
<comment type="caution">
    <text evidence="1">The sequence shown here is derived from an EMBL/GenBank/DDBJ whole genome shotgun (WGS) entry which is preliminary data.</text>
</comment>
<reference evidence="1" key="1">
    <citation type="submission" date="2020-10" db="EMBL/GenBank/DDBJ databases">
        <title>Taxonomic study of unclassified bacteria belonging to the class Ktedonobacteria.</title>
        <authorList>
            <person name="Yabe S."/>
            <person name="Wang C.M."/>
            <person name="Zheng Y."/>
            <person name="Sakai Y."/>
            <person name="Cavaletti L."/>
            <person name="Monciardini P."/>
            <person name="Donadio S."/>
        </authorList>
    </citation>
    <scope>NUCLEOTIDE SEQUENCE</scope>
    <source>
        <strain evidence="1">SOSP1-1</strain>
    </source>
</reference>
<dbReference type="AlphaFoldDB" id="A0A8J3HZE0"/>
<sequence>MLAEATENYNSGIIDISRALKRFLLSKTRIIATKYSTSTILTNANFIWYSSLQRCKEHYNVVKREVTMMFEVSIYAINVDLRGVQ</sequence>
<proteinExistence type="predicted"/>